<sequence>MTARRRPSRSRLIRRRVGVGALLALLVACGVYFPATLLAPIQPASAVVTSFKAPVETKLDLTFPSYGATAVEAVGFDDSLKTSGDSKPRSIASISKIVTALVVLDAKPLKGGSGPDITFTAADNALYAKYLAQDGEVAAMPIGLTLTERQVLQVALIKSANNYAGALANWAFGSNAGYVKAASAWLSEHHLDHTTLREPTGLNPGNTSTATDLVALGKLALANPDIAKIVSTKSLAVPGVGTVTNSNKLLGIDDVVGIKTGTLDQAGACLLFATREAIEGHTVTVVGVMLGGRDHDSLDADIQRLLAGVKAGFQTVDAVRVGDVYGTYATKWGDRAHAEAAEGVSRLVYGDVGVTAVPTLEKVGSARAGSTVGRLRVRIGGQTTTVPLKLDRPVTEPGAWWRITNPGEVF</sequence>
<dbReference type="SUPFAM" id="SSF56601">
    <property type="entry name" value="beta-lactamase/transpeptidase-like"/>
    <property type="match status" value="1"/>
</dbReference>
<accession>A0ABP8DXE0</accession>
<dbReference type="Proteomes" id="UP001501594">
    <property type="component" value="Unassembled WGS sequence"/>
</dbReference>
<name>A0ABP8DXE0_9MICO</name>
<organism evidence="2 3">
    <name type="scientific">Frondihabitans peucedani</name>
    <dbReference type="NCBI Taxonomy" id="598626"/>
    <lineage>
        <taxon>Bacteria</taxon>
        <taxon>Bacillati</taxon>
        <taxon>Actinomycetota</taxon>
        <taxon>Actinomycetes</taxon>
        <taxon>Micrococcales</taxon>
        <taxon>Microbacteriaceae</taxon>
        <taxon>Frondihabitans</taxon>
    </lineage>
</organism>
<dbReference type="Pfam" id="PF00768">
    <property type="entry name" value="Peptidase_S11"/>
    <property type="match status" value="1"/>
</dbReference>
<dbReference type="InterPro" id="IPR012338">
    <property type="entry name" value="Beta-lactam/transpept-like"/>
</dbReference>
<gene>
    <name evidence="2" type="ORF">GCM10022256_02800</name>
</gene>
<dbReference type="Gene3D" id="3.40.710.10">
    <property type="entry name" value="DD-peptidase/beta-lactamase superfamily"/>
    <property type="match status" value="1"/>
</dbReference>
<comment type="caution">
    <text evidence="2">The sequence shown here is derived from an EMBL/GenBank/DDBJ whole genome shotgun (WGS) entry which is preliminary data.</text>
</comment>
<dbReference type="PROSITE" id="PS51257">
    <property type="entry name" value="PROKAR_LIPOPROTEIN"/>
    <property type="match status" value="1"/>
</dbReference>
<evidence type="ECO:0000313" key="2">
    <source>
        <dbReference type="EMBL" id="GAA4264668.1"/>
    </source>
</evidence>
<feature type="domain" description="Peptidase S11 D-alanyl-D-alanine carboxypeptidase A N-terminal" evidence="1">
    <location>
        <begin position="86"/>
        <end position="277"/>
    </location>
</feature>
<evidence type="ECO:0000259" key="1">
    <source>
        <dbReference type="Pfam" id="PF00768"/>
    </source>
</evidence>
<evidence type="ECO:0000313" key="3">
    <source>
        <dbReference type="Proteomes" id="UP001501594"/>
    </source>
</evidence>
<protein>
    <recommendedName>
        <fullName evidence="1">Peptidase S11 D-alanyl-D-alanine carboxypeptidase A N-terminal domain-containing protein</fullName>
    </recommendedName>
</protein>
<reference evidence="3" key="1">
    <citation type="journal article" date="2019" name="Int. J. Syst. Evol. Microbiol.">
        <title>The Global Catalogue of Microorganisms (GCM) 10K type strain sequencing project: providing services to taxonomists for standard genome sequencing and annotation.</title>
        <authorList>
            <consortium name="The Broad Institute Genomics Platform"/>
            <consortium name="The Broad Institute Genome Sequencing Center for Infectious Disease"/>
            <person name="Wu L."/>
            <person name="Ma J."/>
        </authorList>
    </citation>
    <scope>NUCLEOTIDE SEQUENCE [LARGE SCALE GENOMIC DNA]</scope>
    <source>
        <strain evidence="3">JCM 17442</strain>
    </source>
</reference>
<keyword evidence="3" id="KW-1185">Reference proteome</keyword>
<dbReference type="InterPro" id="IPR001967">
    <property type="entry name" value="Peptidase_S11_N"/>
</dbReference>
<dbReference type="RefSeq" id="WP_344793255.1">
    <property type="nucleotide sequence ID" value="NZ_BAABAU010000001.1"/>
</dbReference>
<dbReference type="EMBL" id="BAABAU010000001">
    <property type="protein sequence ID" value="GAA4264668.1"/>
    <property type="molecule type" value="Genomic_DNA"/>
</dbReference>
<proteinExistence type="predicted"/>